<protein>
    <recommendedName>
        <fullName evidence="1">F-box domain-containing protein</fullName>
    </recommendedName>
</protein>
<proteinExistence type="predicted"/>
<reference evidence="2" key="1">
    <citation type="journal article" date="2020" name="Fungal Divers.">
        <title>Resolving the Mortierellaceae phylogeny through synthesis of multi-gene phylogenetics and phylogenomics.</title>
        <authorList>
            <person name="Vandepol N."/>
            <person name="Liber J."/>
            <person name="Desiro A."/>
            <person name="Na H."/>
            <person name="Kennedy M."/>
            <person name="Barry K."/>
            <person name="Grigoriev I.V."/>
            <person name="Miller A.N."/>
            <person name="O'Donnell K."/>
            <person name="Stajich J.E."/>
            <person name="Bonito G."/>
        </authorList>
    </citation>
    <scope>NUCLEOTIDE SEQUENCE</scope>
    <source>
        <strain evidence="2">NVP1</strain>
    </source>
</reference>
<name>A0A9P5SEP5_9FUNG</name>
<dbReference type="AlphaFoldDB" id="A0A9P5SEP5"/>
<dbReference type="InterPro" id="IPR036047">
    <property type="entry name" value="F-box-like_dom_sf"/>
</dbReference>
<dbReference type="InterPro" id="IPR001810">
    <property type="entry name" value="F-box_dom"/>
</dbReference>
<dbReference type="Proteomes" id="UP000696485">
    <property type="component" value="Unassembled WGS sequence"/>
</dbReference>
<gene>
    <name evidence="2" type="ORF">BG006_009328</name>
</gene>
<keyword evidence="3" id="KW-1185">Reference proteome</keyword>
<organism evidence="2 3">
    <name type="scientific">Podila minutissima</name>
    <dbReference type="NCBI Taxonomy" id="64525"/>
    <lineage>
        <taxon>Eukaryota</taxon>
        <taxon>Fungi</taxon>
        <taxon>Fungi incertae sedis</taxon>
        <taxon>Mucoromycota</taxon>
        <taxon>Mortierellomycotina</taxon>
        <taxon>Mortierellomycetes</taxon>
        <taxon>Mortierellales</taxon>
        <taxon>Mortierellaceae</taxon>
        <taxon>Podila</taxon>
    </lineage>
</organism>
<dbReference type="Pfam" id="PF12937">
    <property type="entry name" value="F-box-like"/>
    <property type="match status" value="1"/>
</dbReference>
<dbReference type="Gene3D" id="1.20.1280.50">
    <property type="match status" value="1"/>
</dbReference>
<dbReference type="EMBL" id="JAAAUY010000674">
    <property type="protein sequence ID" value="KAF9327336.1"/>
    <property type="molecule type" value="Genomic_DNA"/>
</dbReference>
<sequence>MSIRNPYSKSNHATALPASLIAAGTPSTRPSPVDIPEILDHIFSYLDRKATLHVARSVCRQWYHASRHFFTHPLIVTGSCSKPEKFRLVLKRLPYSGSLYWKTIRKRDGNGPWYILRDALENMNKEFSSDQPLNRSGSRPLSTLEQLHLERAAVIVGSNPWQLSSLDLALGASGPLVPSPSDKTLQLKALTLKSCHVDLTTLADIVAVSPRLIELELVAMTLTDDLGDPDDPGACHKIEQEEFVALVGRACPNLYKLHYSNRWSLAPMALKAVQALFRDIPRVPER</sequence>
<dbReference type="SUPFAM" id="SSF81383">
    <property type="entry name" value="F-box domain"/>
    <property type="match status" value="1"/>
</dbReference>
<feature type="non-terminal residue" evidence="2">
    <location>
        <position position="1"/>
    </location>
</feature>
<comment type="caution">
    <text evidence="2">The sequence shown here is derived from an EMBL/GenBank/DDBJ whole genome shotgun (WGS) entry which is preliminary data.</text>
</comment>
<feature type="domain" description="F-box" evidence="1">
    <location>
        <begin position="36"/>
        <end position="67"/>
    </location>
</feature>
<evidence type="ECO:0000259" key="1">
    <source>
        <dbReference type="Pfam" id="PF12937"/>
    </source>
</evidence>
<accession>A0A9P5SEP5</accession>
<evidence type="ECO:0000313" key="2">
    <source>
        <dbReference type="EMBL" id="KAF9327336.1"/>
    </source>
</evidence>
<evidence type="ECO:0000313" key="3">
    <source>
        <dbReference type="Proteomes" id="UP000696485"/>
    </source>
</evidence>